<reference evidence="2" key="1">
    <citation type="submission" date="2018-09" db="EMBL/GenBank/DDBJ databases">
        <title>Complete genome sequence of thermophilic cyanobacteria strain Thermosynechococcus elongatus PKUAC-SCTE542.</title>
        <authorList>
            <person name="Liang Y."/>
            <person name="Tang J."/>
            <person name="Daroch M."/>
        </authorList>
    </citation>
    <scope>NUCLEOTIDE SEQUENCE [LARGE SCALE GENOMIC DNA]</scope>
    <source>
        <strain evidence="2">E542</strain>
    </source>
</reference>
<accession>A0A3B7MDB9</accession>
<evidence type="ECO:0000313" key="1">
    <source>
        <dbReference type="EMBL" id="AXY67284.1"/>
    </source>
</evidence>
<proteinExistence type="predicted"/>
<keyword evidence="2" id="KW-1185">Reference proteome</keyword>
<dbReference type="AlphaFoldDB" id="A0A3B7MDB9"/>
<dbReference type="EMBL" id="CP032152">
    <property type="protein sequence ID" value="AXY67284.1"/>
    <property type="molecule type" value="Genomic_DNA"/>
</dbReference>
<organism evidence="1 2">
    <name type="scientific">Thermosynechococcus sichuanensis E542</name>
    <dbReference type="NCBI Taxonomy" id="2016101"/>
    <lineage>
        <taxon>Bacteria</taxon>
        <taxon>Bacillati</taxon>
        <taxon>Cyanobacteriota</taxon>
        <taxon>Cyanophyceae</taxon>
        <taxon>Acaryochloridales</taxon>
        <taxon>Thermosynechococcaceae</taxon>
        <taxon>Thermosynechococcus</taxon>
        <taxon>Thermosynechococcus sichuanensis</taxon>
    </lineage>
</organism>
<name>A0A3B7MDB9_9CYAN</name>
<sequence>MAKKISTLSPEQQREAPHFIAFLQYNIEKVKRQKEHSLKAPRASEVWKDLDIDTLEFQQHLRAESTLADGQRVRVKRGW</sequence>
<evidence type="ECO:0008006" key="3">
    <source>
        <dbReference type="Google" id="ProtNLM"/>
    </source>
</evidence>
<gene>
    <name evidence="1" type="ORF">D3A95_01185</name>
</gene>
<evidence type="ECO:0000313" key="2">
    <source>
        <dbReference type="Proteomes" id="UP000261812"/>
    </source>
</evidence>
<dbReference type="KEGG" id="tsq:D3A95_01185"/>
<dbReference type="Proteomes" id="UP000261812">
    <property type="component" value="Chromosome"/>
</dbReference>
<protein>
    <recommendedName>
        <fullName evidence="3">DUF2281 domain-containing protein</fullName>
    </recommendedName>
</protein>